<sequence length="136" mass="15790">MEKEWRRSMALLSMNIVMQLTGLTARQIRYYEEHKLVLPARTEGKQRMFSLDDVDLLLEIKDMISSGVNIAGIKQIFEMKNNPTSTKEVQQAISDAQLRAIFREEMQIAQRHQRASLRQGNSLAFKVKTGFIYKNQ</sequence>
<dbReference type="Pfam" id="PF13411">
    <property type="entry name" value="MerR_1"/>
    <property type="match status" value="1"/>
</dbReference>
<gene>
    <name evidence="6" type="ORF">PB01_07140</name>
</gene>
<dbReference type="GO" id="GO:0003677">
    <property type="term" value="F:DNA binding"/>
    <property type="evidence" value="ECO:0007669"/>
    <property type="project" value="UniProtKB-KW"/>
</dbReference>
<keyword evidence="7" id="KW-1185">Reference proteome</keyword>
<dbReference type="PANTHER" id="PTHR30204:SF65">
    <property type="entry name" value="HTH-TYPE TRANSCRIPTIONAL REGULATOR TNRA"/>
    <property type="match status" value="1"/>
</dbReference>
<dbReference type="InterPro" id="IPR000551">
    <property type="entry name" value="MerR-type_HTH_dom"/>
</dbReference>
<dbReference type="InterPro" id="IPR009061">
    <property type="entry name" value="DNA-bd_dom_put_sf"/>
</dbReference>
<keyword evidence="2" id="KW-0805">Transcription regulation</keyword>
<dbReference type="OrthoDB" id="9806513at2"/>
<dbReference type="Proteomes" id="UP000325517">
    <property type="component" value="Chromosome"/>
</dbReference>
<evidence type="ECO:0000313" key="6">
    <source>
        <dbReference type="EMBL" id="QFF98624.1"/>
    </source>
</evidence>
<dbReference type="PROSITE" id="PS50937">
    <property type="entry name" value="HTH_MERR_2"/>
    <property type="match status" value="1"/>
</dbReference>
<dbReference type="InterPro" id="IPR047057">
    <property type="entry name" value="MerR_fam"/>
</dbReference>
<evidence type="ECO:0000256" key="2">
    <source>
        <dbReference type="ARBA" id="ARBA00023015"/>
    </source>
</evidence>
<accession>A0A5J6SPF2</accession>
<evidence type="ECO:0000256" key="4">
    <source>
        <dbReference type="ARBA" id="ARBA00023163"/>
    </source>
</evidence>
<evidence type="ECO:0000256" key="3">
    <source>
        <dbReference type="ARBA" id="ARBA00023125"/>
    </source>
</evidence>
<evidence type="ECO:0000313" key="7">
    <source>
        <dbReference type="Proteomes" id="UP000325517"/>
    </source>
</evidence>
<dbReference type="EMBL" id="CP031223">
    <property type="protein sequence ID" value="QFF98624.1"/>
    <property type="molecule type" value="Genomic_DNA"/>
</dbReference>
<keyword evidence="4" id="KW-0804">Transcription</keyword>
<proteinExistence type="predicted"/>
<dbReference type="SUPFAM" id="SSF46955">
    <property type="entry name" value="Putative DNA-binding domain"/>
    <property type="match status" value="1"/>
</dbReference>
<evidence type="ECO:0000259" key="5">
    <source>
        <dbReference type="PROSITE" id="PS50937"/>
    </source>
</evidence>
<dbReference type="GO" id="GO:0003700">
    <property type="term" value="F:DNA-binding transcription factor activity"/>
    <property type="evidence" value="ECO:0007669"/>
    <property type="project" value="InterPro"/>
</dbReference>
<name>A0A5J6SPF2_9BACI</name>
<feature type="domain" description="HTH merR-type" evidence="5">
    <location>
        <begin position="11"/>
        <end position="79"/>
    </location>
</feature>
<dbReference type="Gene3D" id="1.10.1660.10">
    <property type="match status" value="1"/>
</dbReference>
<dbReference type="PANTHER" id="PTHR30204">
    <property type="entry name" value="REDOX-CYCLING DRUG-SENSING TRANSCRIPTIONAL ACTIVATOR SOXR"/>
    <property type="match status" value="1"/>
</dbReference>
<dbReference type="AlphaFoldDB" id="A0A5J6SPF2"/>
<keyword evidence="3" id="KW-0238">DNA-binding</keyword>
<protein>
    <submittedName>
        <fullName evidence="6">MerR family transcriptional regulator</fullName>
    </submittedName>
</protein>
<reference evidence="6 7" key="1">
    <citation type="submission" date="2018-07" db="EMBL/GenBank/DDBJ databases">
        <title>Complete genome sequence of Psychrobacillus sp. PB01, isolated from iceberg, and comparative genome analysis of Psychrobacillus strains.</title>
        <authorList>
            <person name="Lee P.C."/>
        </authorList>
    </citation>
    <scope>NUCLEOTIDE SEQUENCE [LARGE SCALE GENOMIC DNA]</scope>
    <source>
        <strain evidence="6 7">PB01</strain>
    </source>
</reference>
<organism evidence="6 7">
    <name type="scientific">Psychrobacillus glaciei</name>
    <dbReference type="NCBI Taxonomy" id="2283160"/>
    <lineage>
        <taxon>Bacteria</taxon>
        <taxon>Bacillati</taxon>
        <taxon>Bacillota</taxon>
        <taxon>Bacilli</taxon>
        <taxon>Bacillales</taxon>
        <taxon>Bacillaceae</taxon>
        <taxon>Psychrobacillus</taxon>
    </lineage>
</organism>
<dbReference type="SMART" id="SM00422">
    <property type="entry name" value="HTH_MERR"/>
    <property type="match status" value="1"/>
</dbReference>
<dbReference type="KEGG" id="psyo:PB01_07140"/>
<keyword evidence="1" id="KW-0678">Repressor</keyword>
<dbReference type="RefSeq" id="WP_151699561.1">
    <property type="nucleotide sequence ID" value="NZ_CP031223.1"/>
</dbReference>
<evidence type="ECO:0000256" key="1">
    <source>
        <dbReference type="ARBA" id="ARBA00022491"/>
    </source>
</evidence>